<proteinExistence type="predicted"/>
<accession>A0A4R3YDJ6</accession>
<dbReference type="OrthoDB" id="9798161at2"/>
<dbReference type="Pfam" id="PF01797">
    <property type="entry name" value="Y1_Tnp"/>
    <property type="match status" value="1"/>
</dbReference>
<dbReference type="Proteomes" id="UP000295367">
    <property type="component" value="Unassembled WGS sequence"/>
</dbReference>
<dbReference type="PANTHER" id="PTHR33360">
    <property type="entry name" value="TRANSPOSASE FOR INSERTION SEQUENCE ELEMENT IS200"/>
    <property type="match status" value="1"/>
</dbReference>
<dbReference type="GO" id="GO:0004803">
    <property type="term" value="F:transposase activity"/>
    <property type="evidence" value="ECO:0007669"/>
    <property type="project" value="InterPro"/>
</dbReference>
<dbReference type="GO" id="GO:0003677">
    <property type="term" value="F:DNA binding"/>
    <property type="evidence" value="ECO:0007669"/>
    <property type="project" value="InterPro"/>
</dbReference>
<dbReference type="SMART" id="SM01321">
    <property type="entry name" value="Y1_Tnp"/>
    <property type="match status" value="1"/>
</dbReference>
<feature type="domain" description="Transposase IS200-like" evidence="1">
    <location>
        <begin position="10"/>
        <end position="129"/>
    </location>
</feature>
<dbReference type="InterPro" id="IPR036515">
    <property type="entry name" value="Transposase_17_sf"/>
</dbReference>
<name>A0A4R3YDJ6_9PROT</name>
<dbReference type="EMBL" id="SMCO01000001">
    <property type="protein sequence ID" value="TCV90575.1"/>
    <property type="molecule type" value="Genomic_DNA"/>
</dbReference>
<keyword evidence="3" id="KW-1185">Reference proteome</keyword>
<dbReference type="RefSeq" id="WP_132920878.1">
    <property type="nucleotide sequence ID" value="NZ_SMCO01000001.1"/>
</dbReference>
<comment type="caution">
    <text evidence="2">The sequence shown here is derived from an EMBL/GenBank/DDBJ whole genome shotgun (WGS) entry which is preliminary data.</text>
</comment>
<dbReference type="InterPro" id="IPR002686">
    <property type="entry name" value="Transposase_17"/>
</dbReference>
<dbReference type="SUPFAM" id="SSF143422">
    <property type="entry name" value="Transposase IS200-like"/>
    <property type="match status" value="1"/>
</dbReference>
<evidence type="ECO:0000313" key="2">
    <source>
        <dbReference type="EMBL" id="TCV90575.1"/>
    </source>
</evidence>
<reference evidence="2 3" key="1">
    <citation type="submission" date="2019-03" db="EMBL/GenBank/DDBJ databases">
        <title>Genomic Encyclopedia of Type Strains, Phase IV (KMG-IV): sequencing the most valuable type-strain genomes for metagenomic binning, comparative biology and taxonomic classification.</title>
        <authorList>
            <person name="Goeker M."/>
        </authorList>
    </citation>
    <scope>NUCLEOTIDE SEQUENCE [LARGE SCALE GENOMIC DNA]</scope>
    <source>
        <strain evidence="2 3">DSM 100309</strain>
    </source>
</reference>
<evidence type="ECO:0000259" key="1">
    <source>
        <dbReference type="SMART" id="SM01321"/>
    </source>
</evidence>
<gene>
    <name evidence="2" type="ORF">EDC63_101549</name>
</gene>
<evidence type="ECO:0000313" key="3">
    <source>
        <dbReference type="Proteomes" id="UP000295367"/>
    </source>
</evidence>
<sequence>MECRYGSHTVFQIEYHFVWVTKYRYKVLRGEIAERIRELVRETCEAFEIRIVKGVVSKDHVHILASCPSTMAPSEIMRRIKGRTSSKLFEEFPHLKKKYWGRHFWARGYFCATVGQMTEEMIEQYLEHHFEPRPNDDFKMEPD</sequence>
<dbReference type="NCBIfam" id="NF033573">
    <property type="entry name" value="transpos_IS200"/>
    <property type="match status" value="1"/>
</dbReference>
<dbReference type="AlphaFoldDB" id="A0A4R3YDJ6"/>
<dbReference type="Gene3D" id="3.30.70.1290">
    <property type="entry name" value="Transposase IS200-like"/>
    <property type="match status" value="1"/>
</dbReference>
<dbReference type="PANTHER" id="PTHR33360:SF2">
    <property type="entry name" value="TRANSPOSASE FOR INSERTION SEQUENCE ELEMENT IS200"/>
    <property type="match status" value="1"/>
</dbReference>
<dbReference type="GO" id="GO:0006313">
    <property type="term" value="P:DNA transposition"/>
    <property type="evidence" value="ECO:0007669"/>
    <property type="project" value="InterPro"/>
</dbReference>
<organism evidence="2 3">
    <name type="scientific">Sulfurirhabdus autotrophica</name>
    <dbReference type="NCBI Taxonomy" id="1706046"/>
    <lineage>
        <taxon>Bacteria</taxon>
        <taxon>Pseudomonadati</taxon>
        <taxon>Pseudomonadota</taxon>
        <taxon>Betaproteobacteria</taxon>
        <taxon>Nitrosomonadales</taxon>
        <taxon>Sulfuricellaceae</taxon>
        <taxon>Sulfurirhabdus</taxon>
    </lineage>
</organism>
<protein>
    <submittedName>
        <fullName evidence="2">Putative transposase</fullName>
    </submittedName>
</protein>